<comment type="caution">
    <text evidence="3">The sequence shown here is derived from an EMBL/GenBank/DDBJ whole genome shotgun (WGS) entry which is preliminary data.</text>
</comment>
<feature type="compositionally biased region" description="Basic and acidic residues" evidence="1">
    <location>
        <begin position="22"/>
        <end position="41"/>
    </location>
</feature>
<dbReference type="EMBL" id="LAZR01000095">
    <property type="protein sequence ID" value="KKN92448.1"/>
    <property type="molecule type" value="Genomic_DNA"/>
</dbReference>
<dbReference type="PANTHER" id="PTHR33877:SF1">
    <property type="entry name" value="TYPE IV METHYL-DIRECTED RESTRICTION ENZYME ECOKMCRA"/>
    <property type="match status" value="1"/>
</dbReference>
<feature type="domain" description="HNH nuclease" evidence="2">
    <location>
        <begin position="140"/>
        <end position="191"/>
    </location>
</feature>
<dbReference type="Gene3D" id="1.10.30.50">
    <property type="match status" value="1"/>
</dbReference>
<dbReference type="InterPro" id="IPR052892">
    <property type="entry name" value="NA-targeting_endonuclease"/>
</dbReference>
<dbReference type="AlphaFoldDB" id="A0A0F9XK50"/>
<dbReference type="PANTHER" id="PTHR33877">
    <property type="entry name" value="SLL1193 PROTEIN"/>
    <property type="match status" value="1"/>
</dbReference>
<dbReference type="InterPro" id="IPR029471">
    <property type="entry name" value="HNH_5"/>
</dbReference>
<dbReference type="SMART" id="SM00507">
    <property type="entry name" value="HNHc"/>
    <property type="match status" value="1"/>
</dbReference>
<dbReference type="InterPro" id="IPR003615">
    <property type="entry name" value="HNH_nuc"/>
</dbReference>
<dbReference type="Pfam" id="PF14279">
    <property type="entry name" value="HNH_5"/>
    <property type="match status" value="1"/>
</dbReference>
<accession>A0A0F9XK50</accession>
<evidence type="ECO:0000256" key="1">
    <source>
        <dbReference type="SAM" id="MobiDB-lite"/>
    </source>
</evidence>
<feature type="region of interest" description="Disordered" evidence="1">
    <location>
        <begin position="1"/>
        <end position="79"/>
    </location>
</feature>
<dbReference type="CDD" id="cd00085">
    <property type="entry name" value="HNHc"/>
    <property type="match status" value="1"/>
</dbReference>
<evidence type="ECO:0000313" key="3">
    <source>
        <dbReference type="EMBL" id="KKN92448.1"/>
    </source>
</evidence>
<sequence length="206" mass="24054">MSSLRTSLQKEADSNVKSASQKQREYAERHPERIKEYRKQWIESGRSAEYQRRWKKQNPESHKKNMDRYNGSEKSKACQKRYNDNNKEKRRAVGRRWYQKNKEKAKARSATYFKTPKGRLVKRACDNKRRGAGGTFTAEDIKDLYATQGGRCYYCSVEIESGYHIEHMTPLSRGGRNDVSNICLACAPCNLQKHTKTAEEFKGEQK</sequence>
<evidence type="ECO:0000259" key="2">
    <source>
        <dbReference type="SMART" id="SM00507"/>
    </source>
</evidence>
<organism evidence="3">
    <name type="scientific">marine sediment metagenome</name>
    <dbReference type="NCBI Taxonomy" id="412755"/>
    <lineage>
        <taxon>unclassified sequences</taxon>
        <taxon>metagenomes</taxon>
        <taxon>ecological metagenomes</taxon>
    </lineage>
</organism>
<feature type="compositionally biased region" description="Basic and acidic residues" evidence="1">
    <location>
        <begin position="49"/>
        <end position="79"/>
    </location>
</feature>
<reference evidence="3" key="1">
    <citation type="journal article" date="2015" name="Nature">
        <title>Complex archaea that bridge the gap between prokaryotes and eukaryotes.</title>
        <authorList>
            <person name="Spang A."/>
            <person name="Saw J.H."/>
            <person name="Jorgensen S.L."/>
            <person name="Zaremba-Niedzwiedzka K."/>
            <person name="Martijn J."/>
            <person name="Lind A.E."/>
            <person name="van Eijk R."/>
            <person name="Schleper C."/>
            <person name="Guy L."/>
            <person name="Ettema T.J."/>
        </authorList>
    </citation>
    <scope>NUCLEOTIDE SEQUENCE</scope>
</reference>
<gene>
    <name evidence="3" type="ORF">LCGC14_0209390</name>
</gene>
<name>A0A0F9XK50_9ZZZZ</name>
<proteinExistence type="predicted"/>
<protein>
    <recommendedName>
        <fullName evidence="2">HNH nuclease domain-containing protein</fullName>
    </recommendedName>
</protein>